<sequence>MVAFTGKHFAVWLHDYMRAAGYSWKYTRFTR</sequence>
<dbReference type="AlphaFoldDB" id="A0A1C4DR45"/>
<dbReference type="Proteomes" id="UP000242818">
    <property type="component" value="Unassembled WGS sequence"/>
</dbReference>
<dbReference type="EMBL" id="FMAR01000006">
    <property type="protein sequence ID" value="SCC33771.1"/>
    <property type="molecule type" value="Genomic_DNA"/>
</dbReference>
<keyword evidence="2" id="KW-1185">Reference proteome</keyword>
<organism evidence="1 2">
    <name type="scientific">Chitinophaga costaii</name>
    <dbReference type="NCBI Taxonomy" id="1335309"/>
    <lineage>
        <taxon>Bacteria</taxon>
        <taxon>Pseudomonadati</taxon>
        <taxon>Bacteroidota</taxon>
        <taxon>Chitinophagia</taxon>
        <taxon>Chitinophagales</taxon>
        <taxon>Chitinophagaceae</taxon>
        <taxon>Chitinophaga</taxon>
    </lineage>
</organism>
<evidence type="ECO:0000313" key="1">
    <source>
        <dbReference type="EMBL" id="SCC33771.1"/>
    </source>
</evidence>
<reference evidence="1 2" key="1">
    <citation type="submission" date="2016-08" db="EMBL/GenBank/DDBJ databases">
        <authorList>
            <person name="Seilhamer J.J."/>
        </authorList>
    </citation>
    <scope>NUCLEOTIDE SEQUENCE [LARGE SCALE GENOMIC DNA]</scope>
    <source>
        <strain evidence="1 2">A37T2</strain>
    </source>
</reference>
<evidence type="ECO:0000313" key="2">
    <source>
        <dbReference type="Proteomes" id="UP000242818"/>
    </source>
</evidence>
<protein>
    <submittedName>
        <fullName evidence="1">Uncharacterized protein</fullName>
    </submittedName>
</protein>
<name>A0A1C4DR45_9BACT</name>
<gene>
    <name evidence="1" type="ORF">GA0116948_10655</name>
</gene>
<proteinExistence type="predicted"/>
<accession>A0A1C4DR45</accession>